<evidence type="ECO:0000313" key="10">
    <source>
        <dbReference type="Proteomes" id="UP001447188"/>
    </source>
</evidence>
<comment type="caution">
    <text evidence="9">The sequence shown here is derived from an EMBL/GenBank/DDBJ whole genome shotgun (WGS) entry which is preliminary data.</text>
</comment>
<organism evidence="9 10">
    <name type="scientific">Discina gigas</name>
    <dbReference type="NCBI Taxonomy" id="1032678"/>
    <lineage>
        <taxon>Eukaryota</taxon>
        <taxon>Fungi</taxon>
        <taxon>Dikarya</taxon>
        <taxon>Ascomycota</taxon>
        <taxon>Pezizomycotina</taxon>
        <taxon>Pezizomycetes</taxon>
        <taxon>Pezizales</taxon>
        <taxon>Discinaceae</taxon>
        <taxon>Discina</taxon>
    </lineage>
</organism>
<evidence type="ECO:0000256" key="7">
    <source>
        <dbReference type="SAM" id="MobiDB-lite"/>
    </source>
</evidence>
<reference evidence="9 10" key="1">
    <citation type="submission" date="2024-02" db="EMBL/GenBank/DDBJ databases">
        <title>Discinaceae phylogenomics.</title>
        <authorList>
            <person name="Dirks A.C."/>
            <person name="James T.Y."/>
        </authorList>
    </citation>
    <scope>NUCLEOTIDE SEQUENCE [LARGE SCALE GENOMIC DNA]</scope>
    <source>
        <strain evidence="9 10">ACD0624</strain>
    </source>
</reference>
<protein>
    <submittedName>
        <fullName evidence="9">CCR4-NOT core subunit cdc39</fullName>
    </submittedName>
</protein>
<accession>A0ABR3GDI3</accession>
<evidence type="ECO:0000256" key="8">
    <source>
        <dbReference type="SAM" id="Phobius"/>
    </source>
</evidence>
<dbReference type="InterPro" id="IPR009617">
    <property type="entry name" value="Seipin"/>
</dbReference>
<dbReference type="CDD" id="cd23995">
    <property type="entry name" value="Seipin_BSCL2_like"/>
    <property type="match status" value="1"/>
</dbReference>
<feature type="compositionally biased region" description="Acidic residues" evidence="7">
    <location>
        <begin position="291"/>
        <end position="305"/>
    </location>
</feature>
<keyword evidence="10" id="KW-1185">Reference proteome</keyword>
<keyword evidence="6 8" id="KW-0472">Membrane</keyword>
<dbReference type="Pfam" id="PF06775">
    <property type="entry name" value="Seipin"/>
    <property type="match status" value="1"/>
</dbReference>
<gene>
    <name evidence="9" type="primary">CDC39_1</name>
    <name evidence="9" type="ORF">Q9L58_007316</name>
</gene>
<dbReference type="PANTHER" id="PTHR21212">
    <property type="entry name" value="BERNARDINELLI-SEIP CONGENITAL LIPODYSTROPHY 2 HOMOLOG BSCL2 PROTEIN"/>
    <property type="match status" value="1"/>
</dbReference>
<dbReference type="Proteomes" id="UP001447188">
    <property type="component" value="Unassembled WGS sequence"/>
</dbReference>
<evidence type="ECO:0000256" key="1">
    <source>
        <dbReference type="ARBA" id="ARBA00004477"/>
    </source>
</evidence>
<evidence type="ECO:0000256" key="4">
    <source>
        <dbReference type="ARBA" id="ARBA00022989"/>
    </source>
</evidence>
<evidence type="ECO:0000256" key="6">
    <source>
        <dbReference type="ARBA" id="ARBA00023136"/>
    </source>
</evidence>
<sequence>MDMMMGPLRLAGSKPARRAYLTTFLLASGSLFLLFLSVFTYILFYINYVPQIGLLQPVYLQYSSNQPPTAYLTLPSYAMIPHQPYTVTVHLRLPSSPSNMHTGNFMLHLTLLSATNKTLASSRRPAIMTYRSPLLERIDTLLRAPLLVSGWQRQEEFLSVVLLEDVILPSRVRSASVSVDTPSAPSAAAAIGVYDVAVEFRARFTGVRWLMHNYRITTFLFGTALFWGIEVVFMTIVWWVVYSQFAAGVVEKESVEGEESDEEDDDERRTGYPSPSPTPGPEEEGRAAEELYADDEVSSSEEEVVVDVGDSGLGSTSESAGSTARAKAPGMGVQRRRPGVVGI</sequence>
<comment type="subcellular location">
    <subcellularLocation>
        <location evidence="1">Endoplasmic reticulum membrane</location>
        <topology evidence="1">Multi-pass membrane protein</topology>
    </subcellularLocation>
</comment>
<keyword evidence="5" id="KW-0443">Lipid metabolism</keyword>
<feature type="compositionally biased region" description="Acidic residues" evidence="7">
    <location>
        <begin position="256"/>
        <end position="266"/>
    </location>
</feature>
<evidence type="ECO:0000313" key="9">
    <source>
        <dbReference type="EMBL" id="KAL0633777.1"/>
    </source>
</evidence>
<dbReference type="EMBL" id="JBBBZM010000114">
    <property type="protein sequence ID" value="KAL0633777.1"/>
    <property type="molecule type" value="Genomic_DNA"/>
</dbReference>
<keyword evidence="3" id="KW-0256">Endoplasmic reticulum</keyword>
<feature type="transmembrane region" description="Helical" evidence="8">
    <location>
        <begin position="218"/>
        <end position="241"/>
    </location>
</feature>
<evidence type="ECO:0000256" key="5">
    <source>
        <dbReference type="ARBA" id="ARBA00023098"/>
    </source>
</evidence>
<feature type="transmembrane region" description="Helical" evidence="8">
    <location>
        <begin position="20"/>
        <end position="46"/>
    </location>
</feature>
<evidence type="ECO:0000256" key="3">
    <source>
        <dbReference type="ARBA" id="ARBA00022824"/>
    </source>
</evidence>
<proteinExistence type="predicted"/>
<name>A0ABR3GDI3_9PEZI</name>
<feature type="region of interest" description="Disordered" evidence="7">
    <location>
        <begin position="252"/>
        <end position="343"/>
    </location>
</feature>
<feature type="compositionally biased region" description="Polar residues" evidence="7">
    <location>
        <begin position="313"/>
        <end position="322"/>
    </location>
</feature>
<dbReference type="PANTHER" id="PTHR21212:SF0">
    <property type="entry name" value="SEIPIN"/>
    <property type="match status" value="1"/>
</dbReference>
<keyword evidence="4 8" id="KW-1133">Transmembrane helix</keyword>
<keyword evidence="2 8" id="KW-0812">Transmembrane</keyword>
<evidence type="ECO:0000256" key="2">
    <source>
        <dbReference type="ARBA" id="ARBA00022692"/>
    </source>
</evidence>
<feature type="compositionally biased region" description="Basic residues" evidence="7">
    <location>
        <begin position="334"/>
        <end position="343"/>
    </location>
</feature>